<protein>
    <submittedName>
        <fullName evidence="9">Sulfonate transport system permease protein</fullName>
    </submittedName>
</protein>
<evidence type="ECO:0000256" key="3">
    <source>
        <dbReference type="ARBA" id="ARBA00022475"/>
    </source>
</evidence>
<feature type="transmembrane region" description="Helical" evidence="7">
    <location>
        <begin position="155"/>
        <end position="175"/>
    </location>
</feature>
<keyword evidence="4 7" id="KW-0812">Transmembrane</keyword>
<evidence type="ECO:0000313" key="10">
    <source>
        <dbReference type="Proteomes" id="UP000217215"/>
    </source>
</evidence>
<dbReference type="AlphaFoldDB" id="A0A249KIP3"/>
<dbReference type="FunFam" id="1.10.3720.10:FF:000003">
    <property type="entry name" value="Aliphatic sulfonate ABC transporter permease"/>
    <property type="match status" value="1"/>
</dbReference>
<dbReference type="PANTHER" id="PTHR30151">
    <property type="entry name" value="ALKANE SULFONATE ABC TRANSPORTER-RELATED, MEMBRANE SUBUNIT"/>
    <property type="match status" value="1"/>
</dbReference>
<evidence type="ECO:0000256" key="7">
    <source>
        <dbReference type="RuleBase" id="RU363032"/>
    </source>
</evidence>
<reference evidence="9 10" key="1">
    <citation type="submission" date="2016-07" db="EMBL/GenBank/DDBJ databases">
        <title>High microdiversification within the ubiquitous acI lineage of Actinobacteria.</title>
        <authorList>
            <person name="Neuenschwander S.M."/>
            <person name="Salcher M."/>
            <person name="Ghai R."/>
            <person name="Pernthaler J."/>
        </authorList>
    </citation>
    <scope>NUCLEOTIDE SEQUENCE [LARGE SCALE GENOMIC DNA]</scope>
    <source>
        <strain evidence="9">MMS-IA-56</strain>
    </source>
</reference>
<evidence type="ECO:0000256" key="2">
    <source>
        <dbReference type="ARBA" id="ARBA00022448"/>
    </source>
</evidence>
<evidence type="ECO:0000256" key="4">
    <source>
        <dbReference type="ARBA" id="ARBA00022692"/>
    </source>
</evidence>
<dbReference type="InterPro" id="IPR035906">
    <property type="entry name" value="MetI-like_sf"/>
</dbReference>
<evidence type="ECO:0000259" key="8">
    <source>
        <dbReference type="PROSITE" id="PS50928"/>
    </source>
</evidence>
<feature type="domain" description="ABC transmembrane type-1" evidence="8">
    <location>
        <begin position="46"/>
        <end position="234"/>
    </location>
</feature>
<dbReference type="GO" id="GO:0005886">
    <property type="term" value="C:plasma membrane"/>
    <property type="evidence" value="ECO:0007669"/>
    <property type="project" value="UniProtKB-SubCell"/>
</dbReference>
<dbReference type="GO" id="GO:0042918">
    <property type="term" value="P:alkanesulfonate transmembrane transport"/>
    <property type="evidence" value="ECO:0007669"/>
    <property type="project" value="UniProtKB-ARBA"/>
</dbReference>
<organism evidence="9 10">
    <name type="scientific">Candidatus Planktophila sulfonica</name>
    <dbReference type="NCBI Taxonomy" id="1884904"/>
    <lineage>
        <taxon>Bacteria</taxon>
        <taxon>Bacillati</taxon>
        <taxon>Actinomycetota</taxon>
        <taxon>Actinomycetes</taxon>
        <taxon>Candidatus Nanopelagicales</taxon>
        <taxon>Candidatus Nanopelagicaceae</taxon>
        <taxon>Candidatus Planktophila</taxon>
    </lineage>
</organism>
<evidence type="ECO:0000256" key="5">
    <source>
        <dbReference type="ARBA" id="ARBA00022989"/>
    </source>
</evidence>
<dbReference type="GO" id="GO:0010438">
    <property type="term" value="P:cellular response to sulfur starvation"/>
    <property type="evidence" value="ECO:0007669"/>
    <property type="project" value="TreeGrafter"/>
</dbReference>
<keyword evidence="6 7" id="KW-0472">Membrane</keyword>
<dbReference type="SUPFAM" id="SSF161098">
    <property type="entry name" value="MetI-like"/>
    <property type="match status" value="1"/>
</dbReference>
<dbReference type="PROSITE" id="PS50928">
    <property type="entry name" value="ABC_TM1"/>
    <property type="match status" value="1"/>
</dbReference>
<sequence length="242" mass="26085">MGLILPIALFGAWIYFSSNGSFAESELPKPSSVFKVITELDERDQLWLNISASLQRVALGYFFGTLIALILGSAAGLNKVVNRLVTPLLQAIRAVPSLAWVPLLIIWIGIGEGSKLTLIAIGAFFPVFTTVVSGIKNVDRHLVEVGRAYGLKRWAIIKGIYLPAAAPQIFSGLRLGLAQSWLFLVAAELIASAKGLGFLLVDSQASARTDIVIFSILALAILGKTSDLILATIEKRVLAWNK</sequence>
<keyword evidence="5 7" id="KW-1133">Transmembrane helix</keyword>
<dbReference type="Proteomes" id="UP000217215">
    <property type="component" value="Chromosome"/>
</dbReference>
<dbReference type="Pfam" id="PF00528">
    <property type="entry name" value="BPD_transp_1"/>
    <property type="match status" value="1"/>
</dbReference>
<keyword evidence="10" id="KW-1185">Reference proteome</keyword>
<feature type="transmembrane region" description="Helical" evidence="7">
    <location>
        <begin position="116"/>
        <end position="135"/>
    </location>
</feature>
<keyword evidence="3" id="KW-1003">Cell membrane</keyword>
<dbReference type="Gene3D" id="1.10.3720.10">
    <property type="entry name" value="MetI-like"/>
    <property type="match status" value="1"/>
</dbReference>
<dbReference type="KEGG" id="psuf:A1sIA56_05730"/>
<comment type="subcellular location">
    <subcellularLocation>
        <location evidence="1 7">Cell membrane</location>
        <topology evidence="1 7">Multi-pass membrane protein</topology>
    </subcellularLocation>
</comment>
<feature type="transmembrane region" description="Helical" evidence="7">
    <location>
        <begin position="213"/>
        <end position="233"/>
    </location>
</feature>
<dbReference type="OrthoDB" id="9796361at2"/>
<evidence type="ECO:0000256" key="6">
    <source>
        <dbReference type="ARBA" id="ARBA00023136"/>
    </source>
</evidence>
<evidence type="ECO:0000256" key="1">
    <source>
        <dbReference type="ARBA" id="ARBA00004651"/>
    </source>
</evidence>
<name>A0A249KIP3_9ACTN</name>
<keyword evidence="2 7" id="KW-0813">Transport</keyword>
<dbReference type="CDD" id="cd06261">
    <property type="entry name" value="TM_PBP2"/>
    <property type="match status" value="1"/>
</dbReference>
<dbReference type="EMBL" id="CP016773">
    <property type="protein sequence ID" value="ASY16653.1"/>
    <property type="molecule type" value="Genomic_DNA"/>
</dbReference>
<feature type="transmembrane region" description="Helical" evidence="7">
    <location>
        <begin position="181"/>
        <end position="201"/>
    </location>
</feature>
<feature type="transmembrane region" description="Helical" evidence="7">
    <location>
        <begin position="90"/>
        <end position="110"/>
    </location>
</feature>
<dbReference type="PANTHER" id="PTHR30151:SF39">
    <property type="entry name" value="ABC TRANSPORTER PERMEASE PROTEIN"/>
    <property type="match status" value="1"/>
</dbReference>
<comment type="similarity">
    <text evidence="7">Belongs to the binding-protein-dependent transport system permease family.</text>
</comment>
<feature type="transmembrane region" description="Helical" evidence="7">
    <location>
        <begin position="58"/>
        <end position="78"/>
    </location>
</feature>
<dbReference type="InterPro" id="IPR000515">
    <property type="entry name" value="MetI-like"/>
</dbReference>
<gene>
    <name evidence="9" type="ORF">A1sIA56_05730</name>
</gene>
<accession>A0A249KIP3</accession>
<proteinExistence type="inferred from homology"/>
<evidence type="ECO:0000313" key="9">
    <source>
        <dbReference type="EMBL" id="ASY16653.1"/>
    </source>
</evidence>